<protein>
    <submittedName>
        <fullName evidence="2">Uncharacterized protein</fullName>
    </submittedName>
</protein>
<evidence type="ECO:0000313" key="3">
    <source>
        <dbReference type="Proteomes" id="UP000269692"/>
    </source>
</evidence>
<sequence>MTMLKPLRGALLALALSAAACAPALAQSAAPQSGAALPDDDRMDNAWNDLLESENGLLPGPQYTALNNLAYQAAIVRVCDGYTLDTETFGKGIAGVLTSPDKDFNEKQEKEFGAAVLVAFGARYGLFLAEGNGDKKDFCDAAAKFKATPGDVPLFLK</sequence>
<dbReference type="OrthoDB" id="8453355at2"/>
<dbReference type="Proteomes" id="UP000269692">
    <property type="component" value="Unassembled WGS sequence"/>
</dbReference>
<name>A0A3L7A752_9HYPH</name>
<keyword evidence="1" id="KW-0732">Signal</keyword>
<gene>
    <name evidence="2" type="ORF">D9R14_16670</name>
</gene>
<feature type="signal peptide" evidence="1">
    <location>
        <begin position="1"/>
        <end position="26"/>
    </location>
</feature>
<reference evidence="2 3" key="1">
    <citation type="submission" date="2018-10" db="EMBL/GenBank/DDBJ databases">
        <title>Xanthobacter tagetidis genome sequencing and assembly.</title>
        <authorList>
            <person name="Maclea K.S."/>
            <person name="Goen A.E."/>
            <person name="Fatima S.A."/>
        </authorList>
    </citation>
    <scope>NUCLEOTIDE SEQUENCE [LARGE SCALE GENOMIC DNA]</scope>
    <source>
        <strain evidence="2 3">ATCC 700314</strain>
    </source>
</reference>
<proteinExistence type="predicted"/>
<dbReference type="EMBL" id="RCTF01000015">
    <property type="protein sequence ID" value="RLP75401.1"/>
    <property type="molecule type" value="Genomic_DNA"/>
</dbReference>
<dbReference type="RefSeq" id="WP_121624475.1">
    <property type="nucleotide sequence ID" value="NZ_JACIIW010000005.1"/>
</dbReference>
<comment type="caution">
    <text evidence="2">The sequence shown here is derived from an EMBL/GenBank/DDBJ whole genome shotgun (WGS) entry which is preliminary data.</text>
</comment>
<evidence type="ECO:0000313" key="2">
    <source>
        <dbReference type="EMBL" id="RLP75401.1"/>
    </source>
</evidence>
<evidence type="ECO:0000256" key="1">
    <source>
        <dbReference type="SAM" id="SignalP"/>
    </source>
</evidence>
<accession>A0A3L7A752</accession>
<feature type="chain" id="PRO_5018180241" evidence="1">
    <location>
        <begin position="27"/>
        <end position="157"/>
    </location>
</feature>
<keyword evidence="3" id="KW-1185">Reference proteome</keyword>
<organism evidence="2 3">
    <name type="scientific">Xanthobacter tagetidis</name>
    <dbReference type="NCBI Taxonomy" id="60216"/>
    <lineage>
        <taxon>Bacteria</taxon>
        <taxon>Pseudomonadati</taxon>
        <taxon>Pseudomonadota</taxon>
        <taxon>Alphaproteobacteria</taxon>
        <taxon>Hyphomicrobiales</taxon>
        <taxon>Xanthobacteraceae</taxon>
        <taxon>Xanthobacter</taxon>
    </lineage>
</organism>
<dbReference type="PROSITE" id="PS51257">
    <property type="entry name" value="PROKAR_LIPOPROTEIN"/>
    <property type="match status" value="1"/>
</dbReference>
<dbReference type="AlphaFoldDB" id="A0A3L7A752"/>